<evidence type="ECO:0008006" key="4">
    <source>
        <dbReference type="Google" id="ProtNLM"/>
    </source>
</evidence>
<name>A0ABU1ZUY8_9CORY</name>
<evidence type="ECO:0000256" key="1">
    <source>
        <dbReference type="SAM" id="SignalP"/>
    </source>
</evidence>
<dbReference type="Proteomes" id="UP001180840">
    <property type="component" value="Unassembled WGS sequence"/>
</dbReference>
<evidence type="ECO:0000313" key="3">
    <source>
        <dbReference type="Proteomes" id="UP001180840"/>
    </source>
</evidence>
<keyword evidence="3" id="KW-1185">Reference proteome</keyword>
<evidence type="ECO:0000313" key="2">
    <source>
        <dbReference type="EMBL" id="MDR7328748.1"/>
    </source>
</evidence>
<dbReference type="Gene3D" id="2.40.10.10">
    <property type="entry name" value="Trypsin-like serine proteases"/>
    <property type="match status" value="2"/>
</dbReference>
<dbReference type="InterPro" id="IPR043504">
    <property type="entry name" value="Peptidase_S1_PA_chymotrypsin"/>
</dbReference>
<organism evidence="2 3">
    <name type="scientific">Corynebacterium guangdongense</name>
    <dbReference type="NCBI Taxonomy" id="1783348"/>
    <lineage>
        <taxon>Bacteria</taxon>
        <taxon>Bacillati</taxon>
        <taxon>Actinomycetota</taxon>
        <taxon>Actinomycetes</taxon>
        <taxon>Mycobacteriales</taxon>
        <taxon>Corynebacteriaceae</taxon>
        <taxon>Corynebacterium</taxon>
    </lineage>
</organism>
<gene>
    <name evidence="2" type="ORF">J2S39_000424</name>
</gene>
<accession>A0ABU1ZUY8</accession>
<feature type="chain" id="PRO_5046943585" description="Serine protease" evidence="1">
    <location>
        <begin position="31"/>
        <end position="407"/>
    </location>
</feature>
<dbReference type="RefSeq" id="WP_290197744.1">
    <property type="nucleotide sequence ID" value="NZ_CP047654.1"/>
</dbReference>
<dbReference type="SUPFAM" id="SSF50494">
    <property type="entry name" value="Trypsin-like serine proteases"/>
    <property type="match status" value="1"/>
</dbReference>
<comment type="caution">
    <text evidence="2">The sequence shown here is derived from an EMBL/GenBank/DDBJ whole genome shotgun (WGS) entry which is preliminary data.</text>
</comment>
<protein>
    <recommendedName>
        <fullName evidence="4">Serine protease</fullName>
    </recommendedName>
</protein>
<sequence length="407" mass="41594">MVSLRRLRKYLVGGVFLAAVSLGGAATANAQEATGESAEASSTGIDAATEIHEQARHQADQLLDGVLSTAPALPEIDSAAFIDDARSQLAVAGVQVPGVDESLTDSIDRALVDAVPVLTTPEQAVPEAPAAELPAPAPETERALASDPNYRWRDDLASKALAGKPTADHVLHRVPGSQFDAPRIPDESNFAASRGNSLYGPGTPLYVGEDTMCTLAVAGTDAAGRKVGITAGHCGVPGEPVYSADSWQVGPSGTVVETNGYYDYALIELGSNAELTRSYNGVTVDELGGGVRQGETVCKQGVATGADCAVTWASNPEVQITQLCAMNGDSGAPVFTGTRLVGFVSGGAIPIPGAQFLSCRTPLQGPVHAPTTSIDIGAVLADLDARGGVGAGFTLPPARPVDDNSGR</sequence>
<proteinExistence type="predicted"/>
<keyword evidence="1" id="KW-0732">Signal</keyword>
<dbReference type="InterPro" id="IPR009003">
    <property type="entry name" value="Peptidase_S1_PA"/>
</dbReference>
<dbReference type="CDD" id="cd21112">
    <property type="entry name" value="alphaLP-like"/>
    <property type="match status" value="1"/>
</dbReference>
<feature type="signal peptide" evidence="1">
    <location>
        <begin position="1"/>
        <end position="30"/>
    </location>
</feature>
<reference evidence="2" key="1">
    <citation type="submission" date="2023-07" db="EMBL/GenBank/DDBJ databases">
        <title>Sequencing the genomes of 1000 actinobacteria strains.</title>
        <authorList>
            <person name="Klenk H.-P."/>
        </authorList>
    </citation>
    <scope>NUCLEOTIDE SEQUENCE</scope>
    <source>
        <strain evidence="2">DSM 107476</strain>
    </source>
</reference>
<dbReference type="EMBL" id="JAVDXZ010000001">
    <property type="protein sequence ID" value="MDR7328748.1"/>
    <property type="molecule type" value="Genomic_DNA"/>
</dbReference>